<feature type="compositionally biased region" description="Basic and acidic residues" evidence="1">
    <location>
        <begin position="124"/>
        <end position="138"/>
    </location>
</feature>
<evidence type="ECO:0000256" key="1">
    <source>
        <dbReference type="SAM" id="MobiDB-lite"/>
    </source>
</evidence>
<gene>
    <name evidence="2" type="ORF">PROFUN_03613</name>
</gene>
<dbReference type="AlphaFoldDB" id="A0A2P6MSK4"/>
<comment type="caution">
    <text evidence="2">The sequence shown here is derived from an EMBL/GenBank/DDBJ whole genome shotgun (WGS) entry which is preliminary data.</text>
</comment>
<protein>
    <submittedName>
        <fullName evidence="2">Uncharacterized protein</fullName>
    </submittedName>
</protein>
<keyword evidence="3" id="KW-1185">Reference proteome</keyword>
<feature type="region of interest" description="Disordered" evidence="1">
    <location>
        <begin position="116"/>
        <end position="138"/>
    </location>
</feature>
<dbReference type="EMBL" id="MDYQ01000448">
    <property type="protein sequence ID" value="PRP74691.1"/>
    <property type="molecule type" value="Genomic_DNA"/>
</dbReference>
<reference evidence="2 3" key="1">
    <citation type="journal article" date="2018" name="Genome Biol. Evol.">
        <title>Multiple Roots of Fruiting Body Formation in Amoebozoa.</title>
        <authorList>
            <person name="Hillmann F."/>
            <person name="Forbes G."/>
            <person name="Novohradska S."/>
            <person name="Ferling I."/>
            <person name="Riege K."/>
            <person name="Groth M."/>
            <person name="Westermann M."/>
            <person name="Marz M."/>
            <person name="Spaller T."/>
            <person name="Winckler T."/>
            <person name="Schaap P."/>
            <person name="Glockner G."/>
        </authorList>
    </citation>
    <scope>NUCLEOTIDE SEQUENCE [LARGE SCALE GENOMIC DNA]</scope>
    <source>
        <strain evidence="2 3">Jena</strain>
    </source>
</reference>
<dbReference type="InParanoid" id="A0A2P6MSK4"/>
<accession>A0A2P6MSK4</accession>
<name>A0A2P6MSK4_9EUKA</name>
<sequence length="138" mass="15709">MGTWTSNDNIRMKHRERQRRLQKQRDEAFRAQHNQDGGFMNLTRDDGTAKHTYVVHLSTRATVFSETDRISVLADIDNGSSYACDNLQNFHKFQFIEGSESIFFGDFFLGVGGSASSSHTVHSLKKDRAQNTKHRGAE</sequence>
<dbReference type="Proteomes" id="UP000241769">
    <property type="component" value="Unassembled WGS sequence"/>
</dbReference>
<evidence type="ECO:0000313" key="3">
    <source>
        <dbReference type="Proteomes" id="UP000241769"/>
    </source>
</evidence>
<organism evidence="2 3">
    <name type="scientific">Planoprotostelium fungivorum</name>
    <dbReference type="NCBI Taxonomy" id="1890364"/>
    <lineage>
        <taxon>Eukaryota</taxon>
        <taxon>Amoebozoa</taxon>
        <taxon>Evosea</taxon>
        <taxon>Variosea</taxon>
        <taxon>Cavosteliida</taxon>
        <taxon>Cavosteliaceae</taxon>
        <taxon>Planoprotostelium</taxon>
    </lineage>
</organism>
<evidence type="ECO:0000313" key="2">
    <source>
        <dbReference type="EMBL" id="PRP74691.1"/>
    </source>
</evidence>
<proteinExistence type="predicted"/>